<protein>
    <recommendedName>
        <fullName evidence="3">Macrophage migration inhibitory factor family protein</fullName>
    </recommendedName>
</protein>
<evidence type="ECO:0000313" key="1">
    <source>
        <dbReference type="EMBL" id="CAE7414596.1"/>
    </source>
</evidence>
<dbReference type="InterPro" id="IPR014347">
    <property type="entry name" value="Tautomerase/MIF_sf"/>
</dbReference>
<dbReference type="Proteomes" id="UP000604046">
    <property type="component" value="Unassembled WGS sequence"/>
</dbReference>
<evidence type="ECO:0008006" key="3">
    <source>
        <dbReference type="Google" id="ProtNLM"/>
    </source>
</evidence>
<dbReference type="Gene3D" id="3.30.429.10">
    <property type="entry name" value="Macrophage Migration Inhibitory Factor"/>
    <property type="match status" value="1"/>
</dbReference>
<evidence type="ECO:0000313" key="2">
    <source>
        <dbReference type="Proteomes" id="UP000604046"/>
    </source>
</evidence>
<dbReference type="SUPFAM" id="SSF55331">
    <property type="entry name" value="Tautomerase/MIF"/>
    <property type="match status" value="1"/>
</dbReference>
<comment type="caution">
    <text evidence="1">The sequence shown here is derived from an EMBL/GenBank/DDBJ whole genome shotgun (WGS) entry which is preliminary data.</text>
</comment>
<name>A0A812R1Y5_9DINO</name>
<accession>A0A812R1Y5</accession>
<gene>
    <name evidence="1" type="ORF">SNAT2548_LOCUS22537</name>
</gene>
<keyword evidence="2" id="KW-1185">Reference proteome</keyword>
<reference evidence="1" key="1">
    <citation type="submission" date="2021-02" db="EMBL/GenBank/DDBJ databases">
        <authorList>
            <person name="Dougan E. K."/>
            <person name="Rhodes N."/>
            <person name="Thang M."/>
            <person name="Chan C."/>
        </authorList>
    </citation>
    <scope>NUCLEOTIDE SEQUENCE</scope>
</reference>
<dbReference type="OrthoDB" id="418037at2759"/>
<organism evidence="1 2">
    <name type="scientific">Symbiodinium natans</name>
    <dbReference type="NCBI Taxonomy" id="878477"/>
    <lineage>
        <taxon>Eukaryota</taxon>
        <taxon>Sar</taxon>
        <taxon>Alveolata</taxon>
        <taxon>Dinophyceae</taxon>
        <taxon>Suessiales</taxon>
        <taxon>Symbiodiniaceae</taxon>
        <taxon>Symbiodinium</taxon>
    </lineage>
</organism>
<proteinExistence type="predicted"/>
<dbReference type="EMBL" id="CAJNDS010002292">
    <property type="protein sequence ID" value="CAE7414596.1"/>
    <property type="molecule type" value="Genomic_DNA"/>
</dbReference>
<dbReference type="AlphaFoldDB" id="A0A812R1Y5"/>
<sequence>MPLVTVLTDVDAVVAAKKEVTAMVHNAVKNALGKPDMYITVALTKAECITVGGQEASVVVEIDSIGGDFGAVIGAIADGLKAHGVEPSKVTGTFRGVSFKEFAMNGRPLG</sequence>